<comment type="similarity">
    <text evidence="2">Belongs to the BexD/CtrA/VexA family.</text>
</comment>
<evidence type="ECO:0000259" key="18">
    <source>
        <dbReference type="Pfam" id="PF22461"/>
    </source>
</evidence>
<evidence type="ECO:0000313" key="19">
    <source>
        <dbReference type="EMBL" id="RZM81156.1"/>
    </source>
</evidence>
<proteinExistence type="inferred from homology"/>
<evidence type="ECO:0000256" key="8">
    <source>
        <dbReference type="ARBA" id="ARBA00023047"/>
    </source>
</evidence>
<evidence type="ECO:0000256" key="3">
    <source>
        <dbReference type="ARBA" id="ARBA00022448"/>
    </source>
</evidence>
<organism evidence="19 20">
    <name type="scientific">Pseudoalteromonas rubra</name>
    <dbReference type="NCBI Taxonomy" id="43658"/>
    <lineage>
        <taxon>Bacteria</taxon>
        <taxon>Pseudomonadati</taxon>
        <taxon>Pseudomonadota</taxon>
        <taxon>Gammaproteobacteria</taxon>
        <taxon>Alteromonadales</taxon>
        <taxon>Pseudoalteromonadaceae</taxon>
        <taxon>Pseudoalteromonas</taxon>
    </lineage>
</organism>
<keyword evidence="4" id="KW-1134">Transmembrane beta strand</keyword>
<evidence type="ECO:0000256" key="2">
    <source>
        <dbReference type="ARBA" id="ARBA00009450"/>
    </source>
</evidence>
<dbReference type="GO" id="GO:0009279">
    <property type="term" value="C:cell outer membrane"/>
    <property type="evidence" value="ECO:0007669"/>
    <property type="project" value="UniProtKB-SubCell"/>
</dbReference>
<dbReference type="GO" id="GO:0046930">
    <property type="term" value="C:pore complex"/>
    <property type="evidence" value="ECO:0007669"/>
    <property type="project" value="UniProtKB-KW"/>
</dbReference>
<gene>
    <name evidence="19" type="ORF">C3B51_09205</name>
</gene>
<evidence type="ECO:0000256" key="15">
    <source>
        <dbReference type="SAM" id="SignalP"/>
    </source>
</evidence>
<feature type="domain" description="Soluble ligand binding" evidence="17">
    <location>
        <begin position="546"/>
        <end position="590"/>
    </location>
</feature>
<evidence type="ECO:0000256" key="10">
    <source>
        <dbReference type="ARBA" id="ARBA00023114"/>
    </source>
</evidence>
<dbReference type="Gene3D" id="3.10.560.10">
    <property type="entry name" value="Outer membrane lipoprotein wza domain like"/>
    <property type="match status" value="6"/>
</dbReference>
<dbReference type="InterPro" id="IPR049712">
    <property type="entry name" value="Poly_export"/>
</dbReference>
<keyword evidence="5" id="KW-0762">Sugar transport</keyword>
<keyword evidence="3" id="KW-0813">Transport</keyword>
<accession>A0A4Q7EDJ2</accession>
<dbReference type="GO" id="GO:0015288">
    <property type="term" value="F:porin activity"/>
    <property type="evidence" value="ECO:0007669"/>
    <property type="project" value="UniProtKB-KW"/>
</dbReference>
<dbReference type="GO" id="GO:0006811">
    <property type="term" value="P:monoatomic ion transport"/>
    <property type="evidence" value="ECO:0007669"/>
    <property type="project" value="UniProtKB-KW"/>
</dbReference>
<evidence type="ECO:0000256" key="7">
    <source>
        <dbReference type="ARBA" id="ARBA00022729"/>
    </source>
</evidence>
<sequence>MLFRRIFALIVLSYSVCSLAFTPSAEQIEQFKKLPKAQQEALAKQYGIDLSSLDLETDDSELSTQSNQKTVLPRNEKTDELVSEEERLKPVVEELKPFGYELFAGEPTTFMPTEKVSVPSDYIIGLGDRLLVTLYGKESASYELEVDNEGRLTIPKFSPVQVAGLTYAEVKKLVKMKVEKEAIGIQAFVAIGKLQTMRILVVGEAYKPGSYALSPLSTVTHAIFSSGGLSDIASLRNIQVKRRGKVVTELDLYDLLLKGDSSNDINLQSGDVVFIPSVGPQLKVEGLVKRPGIFELKEDDTVEDLINMFGGFDENAYLSKVQVTRIHKGEKSVAVSVDFTAPELSYQPQGGDHLKVQKVNSIVQNSVTLIGAVARPGNYQWYDGFTLRALINDVKSDLLPQADLSYGLVVREKSKLGNIEVIQFSISDIILNDDLTLQQGDKIYVFSRFEEESDEALALRDMALTVEQKKLQEKVKLWHEYEYKQFEDKVTSLDETFPDLTSFEIPEELVEEEEVEYAMFSRHTLLEPILEQIQYQASNDEPLAVYEIKGEVKYPGIYPLNADASLSDALSAAGGLLESAHETRAGVTRFAEQVGLDYIDVNLTSERHSFALQSKDTLHILKKPNWLNTYTVHLEGEVKFPGTYTVKRGETLQNLLVRAGGLTEYAQASAAIFTRESIRELEKAQFKKLSQELRKEIAAMSFQKSVGVNTSMSYTDMNSLLKDLSRIRAVGRLVIDLQNIKQGKENLILQDGDKLIVPGKQDSVSIIGEVNYASSHLFKPNLDINDYLALSGGTKARADEDRIYVIKSNGAVFVPQSSGWFAVNSQNKLSPGDTIVVPLDSSHMDNLTLWSTTTQILYQAGVALAAISSL</sequence>
<dbReference type="InterPro" id="IPR054765">
    <property type="entry name" value="SLBB_dom"/>
</dbReference>
<keyword evidence="9" id="KW-0406">Ion transport</keyword>
<dbReference type="EMBL" id="PPUZ01000024">
    <property type="protein sequence ID" value="RZM81156.1"/>
    <property type="molecule type" value="Genomic_DNA"/>
</dbReference>
<dbReference type="InterPro" id="IPR019554">
    <property type="entry name" value="Soluble_ligand-bd"/>
</dbReference>
<dbReference type="Proteomes" id="UP000292345">
    <property type="component" value="Unassembled WGS sequence"/>
</dbReference>
<comment type="caution">
    <text evidence="19">The sequence shown here is derived from an EMBL/GenBank/DDBJ whole genome shotgun (WGS) entry which is preliminary data.</text>
</comment>
<evidence type="ECO:0000256" key="14">
    <source>
        <dbReference type="ARBA" id="ARBA00023288"/>
    </source>
</evidence>
<evidence type="ECO:0000313" key="20">
    <source>
        <dbReference type="Proteomes" id="UP000292345"/>
    </source>
</evidence>
<feature type="domain" description="SLBB" evidence="18">
    <location>
        <begin position="198"/>
        <end position="275"/>
    </location>
</feature>
<feature type="domain" description="Polysaccharide export protein N-terminal" evidence="16">
    <location>
        <begin position="118"/>
        <end position="186"/>
    </location>
</feature>
<evidence type="ECO:0000256" key="5">
    <source>
        <dbReference type="ARBA" id="ARBA00022597"/>
    </source>
</evidence>
<dbReference type="GO" id="GO:0015159">
    <property type="term" value="F:polysaccharide transmembrane transporter activity"/>
    <property type="evidence" value="ECO:0007669"/>
    <property type="project" value="InterPro"/>
</dbReference>
<feature type="signal peptide" evidence="15">
    <location>
        <begin position="1"/>
        <end position="20"/>
    </location>
</feature>
<feature type="domain" description="Soluble ligand binding" evidence="17">
    <location>
        <begin position="284"/>
        <end position="334"/>
    </location>
</feature>
<dbReference type="Pfam" id="PF22461">
    <property type="entry name" value="SLBB_2"/>
    <property type="match status" value="1"/>
</dbReference>
<keyword evidence="13" id="KW-0998">Cell outer membrane</keyword>
<evidence type="ECO:0000256" key="12">
    <source>
        <dbReference type="ARBA" id="ARBA00023139"/>
    </source>
</evidence>
<name>A0A4Q7EDJ2_9GAMM</name>
<feature type="chain" id="PRO_5020789316" evidence="15">
    <location>
        <begin position="21"/>
        <end position="870"/>
    </location>
</feature>
<keyword evidence="10" id="KW-0626">Porin</keyword>
<keyword evidence="12" id="KW-0564">Palmitate</keyword>
<dbReference type="AlphaFoldDB" id="A0A4Q7EDJ2"/>
<evidence type="ECO:0000256" key="1">
    <source>
        <dbReference type="ARBA" id="ARBA00004571"/>
    </source>
</evidence>
<dbReference type="PANTHER" id="PTHR33619">
    <property type="entry name" value="POLYSACCHARIDE EXPORT PROTEIN GFCE-RELATED"/>
    <property type="match status" value="1"/>
</dbReference>
<dbReference type="Pfam" id="PF02563">
    <property type="entry name" value="Poly_export"/>
    <property type="match status" value="1"/>
</dbReference>
<keyword evidence="6" id="KW-0812">Transmembrane</keyword>
<dbReference type="Pfam" id="PF10531">
    <property type="entry name" value="SLBB"/>
    <property type="match status" value="3"/>
</dbReference>
<feature type="domain" description="Soluble ligand binding" evidence="17">
    <location>
        <begin position="632"/>
        <end position="670"/>
    </location>
</feature>
<evidence type="ECO:0000256" key="4">
    <source>
        <dbReference type="ARBA" id="ARBA00022452"/>
    </source>
</evidence>
<evidence type="ECO:0000256" key="6">
    <source>
        <dbReference type="ARBA" id="ARBA00022692"/>
    </source>
</evidence>
<keyword evidence="14" id="KW-0449">Lipoprotein</keyword>
<protein>
    <submittedName>
        <fullName evidence="19">Polysaccharide biosynthesis protein</fullName>
    </submittedName>
</protein>
<evidence type="ECO:0000256" key="13">
    <source>
        <dbReference type="ARBA" id="ARBA00023237"/>
    </source>
</evidence>
<evidence type="ECO:0000259" key="17">
    <source>
        <dbReference type="Pfam" id="PF10531"/>
    </source>
</evidence>
<keyword evidence="7 15" id="KW-0732">Signal</keyword>
<evidence type="ECO:0000256" key="11">
    <source>
        <dbReference type="ARBA" id="ARBA00023136"/>
    </source>
</evidence>
<dbReference type="RefSeq" id="WP_125717047.1">
    <property type="nucleotide sequence ID" value="NZ_PPUZ01000024.1"/>
</dbReference>
<keyword evidence="11" id="KW-0472">Membrane</keyword>
<reference evidence="19 20" key="1">
    <citation type="submission" date="2018-01" db="EMBL/GenBank/DDBJ databases">
        <title>Co-occurrence of chitin degradation, pigmentation and bioactivity in marine Pseudoalteromonas.</title>
        <authorList>
            <person name="Paulsen S."/>
            <person name="Gram L."/>
            <person name="Machado H."/>
        </authorList>
    </citation>
    <scope>NUCLEOTIDE SEQUENCE [LARGE SCALE GENOMIC DNA]</scope>
    <source>
        <strain evidence="19 20">S1946</strain>
    </source>
</reference>
<dbReference type="PANTHER" id="PTHR33619:SF3">
    <property type="entry name" value="POLYSACCHARIDE EXPORT PROTEIN GFCE-RELATED"/>
    <property type="match status" value="1"/>
</dbReference>
<evidence type="ECO:0000256" key="9">
    <source>
        <dbReference type="ARBA" id="ARBA00023065"/>
    </source>
</evidence>
<evidence type="ECO:0000259" key="16">
    <source>
        <dbReference type="Pfam" id="PF02563"/>
    </source>
</evidence>
<comment type="subcellular location">
    <subcellularLocation>
        <location evidence="1">Cell outer membrane</location>
        <topology evidence="1">Multi-pass membrane protein</topology>
    </subcellularLocation>
</comment>
<keyword evidence="8" id="KW-0625">Polysaccharide transport</keyword>
<dbReference type="InterPro" id="IPR003715">
    <property type="entry name" value="Poly_export_N"/>
</dbReference>